<evidence type="ECO:0000313" key="3">
    <source>
        <dbReference type="Proteomes" id="UP000037939"/>
    </source>
</evidence>
<proteinExistence type="predicted"/>
<keyword evidence="3" id="KW-1185">Reference proteome</keyword>
<keyword evidence="2" id="KW-0378">Hydrolase</keyword>
<dbReference type="PANTHER" id="PTHR30383:SF24">
    <property type="entry name" value="THIOESTERASE 1_PROTEASE 1_LYSOPHOSPHOLIPASE L1"/>
    <property type="match status" value="1"/>
</dbReference>
<organism evidence="2 3">
    <name type="scientific">Amantichitinum ursilacus</name>
    <dbReference type="NCBI Taxonomy" id="857265"/>
    <lineage>
        <taxon>Bacteria</taxon>
        <taxon>Pseudomonadati</taxon>
        <taxon>Pseudomonadota</taxon>
        <taxon>Betaproteobacteria</taxon>
        <taxon>Neisseriales</taxon>
        <taxon>Chitinibacteraceae</taxon>
        <taxon>Amantichitinum</taxon>
    </lineage>
</organism>
<dbReference type="PROSITE" id="PS01098">
    <property type="entry name" value="LIPASE_GDSL_SER"/>
    <property type="match status" value="1"/>
</dbReference>
<protein>
    <submittedName>
        <fullName evidence="2">Esterase TesA</fullName>
        <ecNumber evidence="2">3.1.1.1</ecNumber>
    </submittedName>
</protein>
<reference evidence="2 3" key="1">
    <citation type="submission" date="2015-07" db="EMBL/GenBank/DDBJ databases">
        <title>Draft genome sequence of the Amantichitinum ursilacus IGB-41, a new chitin-degrading bacterium.</title>
        <authorList>
            <person name="Kirstahler P."/>
            <person name="Guenther M."/>
            <person name="Grumaz C."/>
            <person name="Rupp S."/>
            <person name="Zibek S."/>
            <person name="Sohn K."/>
        </authorList>
    </citation>
    <scope>NUCLEOTIDE SEQUENCE [LARGE SCALE GENOMIC DNA]</scope>
    <source>
        <strain evidence="2 3">IGB-41</strain>
    </source>
</reference>
<dbReference type="InterPro" id="IPR013830">
    <property type="entry name" value="SGNH_hydro"/>
</dbReference>
<comment type="caution">
    <text evidence="2">The sequence shown here is derived from an EMBL/GenBank/DDBJ whole genome shotgun (WGS) entry which is preliminary data.</text>
</comment>
<dbReference type="Pfam" id="PF13472">
    <property type="entry name" value="Lipase_GDSL_2"/>
    <property type="match status" value="1"/>
</dbReference>
<dbReference type="Gene3D" id="3.40.50.1110">
    <property type="entry name" value="SGNH hydrolase"/>
    <property type="match status" value="1"/>
</dbReference>
<dbReference type="GO" id="GO:0004622">
    <property type="term" value="F:phosphatidylcholine lysophospholipase activity"/>
    <property type="evidence" value="ECO:0007669"/>
    <property type="project" value="TreeGrafter"/>
</dbReference>
<dbReference type="InterPro" id="IPR008265">
    <property type="entry name" value="Lipase_GDSL_AS"/>
</dbReference>
<dbReference type="EMBL" id="LAQT01000026">
    <property type="protein sequence ID" value="KPC50813.1"/>
    <property type="molecule type" value="Genomic_DNA"/>
</dbReference>
<dbReference type="EC" id="3.1.1.1" evidence="2"/>
<dbReference type="PANTHER" id="PTHR30383">
    <property type="entry name" value="THIOESTERASE 1/PROTEASE 1/LYSOPHOSPHOLIPASE L1"/>
    <property type="match status" value="1"/>
</dbReference>
<dbReference type="SUPFAM" id="SSF52266">
    <property type="entry name" value="SGNH hydrolase"/>
    <property type="match status" value="1"/>
</dbReference>
<evidence type="ECO:0000313" key="2">
    <source>
        <dbReference type="EMBL" id="KPC50813.1"/>
    </source>
</evidence>
<evidence type="ECO:0000259" key="1">
    <source>
        <dbReference type="Pfam" id="PF13472"/>
    </source>
</evidence>
<dbReference type="GO" id="GO:0006629">
    <property type="term" value="P:lipid metabolic process"/>
    <property type="evidence" value="ECO:0007669"/>
    <property type="project" value="InterPro"/>
</dbReference>
<dbReference type="AlphaFoldDB" id="A0A0N1JS35"/>
<dbReference type="PATRIC" id="fig|857265.3.peg.3279"/>
<name>A0A0N1JS35_9NEIS</name>
<dbReference type="OrthoDB" id="9786188at2"/>
<dbReference type="CDD" id="cd01822">
    <property type="entry name" value="Lysophospholipase_L1_like"/>
    <property type="match status" value="1"/>
</dbReference>
<sequence>MLLSGFGVAQAAPAPSAVILVFGDSLSAGYGLRAEQAWPPLLETRINQNGGNVRVVNASVSGETTAGGLTRLPATLAEHKPTLVLLELGANDGLRGLPLDKAQQNLASMIKLIQATGARVHLIGMQIPPNLGPDYVKQFAGMYTTLATQYHTSLTPFLLAPVITRPELFQNDQLHPVAVAEPMVMEQIFKDIQPLLKPAATKSASNKKRAA</sequence>
<dbReference type="GO" id="GO:0106435">
    <property type="term" value="F:carboxylesterase activity"/>
    <property type="evidence" value="ECO:0007669"/>
    <property type="project" value="UniProtKB-EC"/>
</dbReference>
<dbReference type="STRING" id="857265.WG78_15995"/>
<gene>
    <name evidence="2" type="primary">tesA</name>
    <name evidence="2" type="ORF">WG78_15995</name>
</gene>
<accession>A0A0N1JS35</accession>
<feature type="domain" description="SGNH hydrolase-type esterase" evidence="1">
    <location>
        <begin position="21"/>
        <end position="176"/>
    </location>
</feature>
<dbReference type="Proteomes" id="UP000037939">
    <property type="component" value="Unassembled WGS sequence"/>
</dbReference>
<dbReference type="InterPro" id="IPR036514">
    <property type="entry name" value="SGNH_hydro_sf"/>
</dbReference>
<dbReference type="InterPro" id="IPR051532">
    <property type="entry name" value="Ester_Hydrolysis_Enzymes"/>
</dbReference>